<dbReference type="Pfam" id="PF08662">
    <property type="entry name" value="eIF2A"/>
    <property type="match status" value="1"/>
</dbReference>
<evidence type="ECO:0000256" key="2">
    <source>
        <dbReference type="ARBA" id="ARBA00022540"/>
    </source>
</evidence>
<feature type="domain" description="Translation initiation factor beta propellor-like" evidence="8">
    <location>
        <begin position="708"/>
        <end position="914"/>
    </location>
</feature>
<dbReference type="Pfam" id="PF17175">
    <property type="entry name" value="MOLO1"/>
    <property type="match status" value="1"/>
</dbReference>
<dbReference type="HAMAP" id="MF_03001">
    <property type="entry name" value="eIF3b"/>
    <property type="match status" value="1"/>
</dbReference>
<dbReference type="Gene3D" id="2.130.10.10">
    <property type="entry name" value="YVTN repeat-like/Quinoprotein amine dehydrogenase"/>
    <property type="match status" value="1"/>
</dbReference>
<organism evidence="9 10">
    <name type="scientific">Caenorhabditis briggsae</name>
    <dbReference type="NCBI Taxonomy" id="6238"/>
    <lineage>
        <taxon>Eukaryota</taxon>
        <taxon>Metazoa</taxon>
        <taxon>Ecdysozoa</taxon>
        <taxon>Nematoda</taxon>
        <taxon>Chromadorea</taxon>
        <taxon>Rhabditida</taxon>
        <taxon>Rhabditina</taxon>
        <taxon>Rhabditomorpha</taxon>
        <taxon>Rhabditoidea</taxon>
        <taxon>Rhabditidae</taxon>
        <taxon>Peloderinae</taxon>
        <taxon>Caenorhabditis</taxon>
    </lineage>
</organism>
<dbReference type="GO" id="GO:0031369">
    <property type="term" value="F:translation initiation factor binding"/>
    <property type="evidence" value="ECO:0007669"/>
    <property type="project" value="InterPro"/>
</dbReference>
<dbReference type="GO" id="GO:0005852">
    <property type="term" value="C:eukaryotic translation initiation factor 3 complex"/>
    <property type="evidence" value="ECO:0007669"/>
    <property type="project" value="UniProtKB-UniRule"/>
</dbReference>
<proteinExistence type="inferred from homology"/>
<evidence type="ECO:0000313" key="10">
    <source>
        <dbReference type="Proteomes" id="UP000827892"/>
    </source>
</evidence>
<keyword evidence="4 6" id="KW-0694">RNA-binding</keyword>
<dbReference type="SUPFAM" id="SSF82171">
    <property type="entry name" value="DPP6 N-terminal domain-like"/>
    <property type="match status" value="1"/>
</dbReference>
<evidence type="ECO:0000256" key="3">
    <source>
        <dbReference type="ARBA" id="ARBA00022574"/>
    </source>
</evidence>
<comment type="subcellular location">
    <subcellularLocation>
        <location evidence="6">Cytoplasm</location>
    </subcellularLocation>
</comment>
<protein>
    <recommendedName>
        <fullName evidence="6">Eukaryotic translation initiation factor 3 subunit B</fullName>
        <shortName evidence="6">eIF3b</shortName>
    </recommendedName>
    <alternativeName>
        <fullName evidence="6">Eukaryotic translation initiation factor 3 subunit 9</fullName>
    </alternativeName>
</protein>
<comment type="similarity">
    <text evidence="6">Belongs to the eIF-3 subunit B family.</text>
</comment>
<keyword evidence="3" id="KW-0853">WD repeat</keyword>
<dbReference type="InterPro" id="IPR013979">
    <property type="entry name" value="TIF_beta_prop-like"/>
</dbReference>
<reference evidence="9 10" key="1">
    <citation type="submission" date="2022-05" db="EMBL/GenBank/DDBJ databases">
        <title>Chromosome-level reference genomes for two strains of Caenorhabditis briggsae: an improved platform for comparative genomics.</title>
        <authorList>
            <person name="Stevens L."/>
            <person name="Andersen E.C."/>
        </authorList>
    </citation>
    <scope>NUCLEOTIDE SEQUENCE [LARGE SCALE GENOMIC DNA]</scope>
    <source>
        <strain evidence="9">QX1410_ONT</strain>
        <tissue evidence="9">Whole-organism</tissue>
    </source>
</reference>
<evidence type="ECO:0000256" key="5">
    <source>
        <dbReference type="ARBA" id="ARBA00022917"/>
    </source>
</evidence>
<evidence type="ECO:0000259" key="8">
    <source>
        <dbReference type="Pfam" id="PF08662"/>
    </source>
</evidence>
<feature type="signal peptide" evidence="7">
    <location>
        <begin position="1"/>
        <end position="25"/>
    </location>
</feature>
<dbReference type="InterPro" id="IPR011042">
    <property type="entry name" value="6-blade_b-propeller_TolB-like"/>
</dbReference>
<dbReference type="InterPro" id="IPR012677">
    <property type="entry name" value="Nucleotide-bd_a/b_plait_sf"/>
</dbReference>
<evidence type="ECO:0000256" key="6">
    <source>
        <dbReference type="HAMAP-Rule" id="MF_03001"/>
    </source>
</evidence>
<keyword evidence="7" id="KW-0732">Signal</keyword>
<keyword evidence="2 6" id="KW-0396">Initiation factor</keyword>
<dbReference type="Gene3D" id="3.30.70.330">
    <property type="match status" value="1"/>
</dbReference>
<feature type="chain" id="PRO_5041910789" description="Eukaryotic translation initiation factor 3 subunit B" evidence="7">
    <location>
        <begin position="26"/>
        <end position="1031"/>
    </location>
</feature>
<dbReference type="InterPro" id="IPR033438">
    <property type="entry name" value="MOLO1"/>
</dbReference>
<dbReference type="InterPro" id="IPR011400">
    <property type="entry name" value="EIF3B"/>
</dbReference>
<sequence length="1031" mass="117097">METFYFSTQFYVFLLSISTVLCTYGSPIQRGLITSGPCTFPLPTSANFSVFCQIPYHKTPYVCDPGGILSRTEVEMLQKTAQKLNMTSCFCSKYGNCQPGIRIAVVLLPFVSWNSIRECDPTYTSSSISTSTILYAQLLSVRWQEHCDADVIFVYIQSWQTERLRTPLLIPLFGDQWPHLRRFSIPLVTAARETALISLENAMSHASRLIHVDLSPAHAAIPRWALAFGGIMLSIVAAAMYVANCISQKMGQRRQKSLVPKRGNEKFRAGFGGGVMMNNSGSQKKKSVMILVGLNTDKRHISRHQVMVEIDFNKENEEDYSDPADFVDDVTDDVLVPDVLYKKPTIDEFEDNIVFIAGIPVVGAERIARLQSVLKKVLEKLEPGVKIFIPPSPEGGSLGVLLTEWPDSRSAAFAVKSLDGYSFDKNHTFSARFFTDMKKLEAPSDAWTTPVKSEYSDVGDLWWWLQNERCRDQFAISHDKLGIPTVGVFTNMKGNDPELAGDPEKAERANWTETVFTWSPHGSYLSTIHKRGIILWGGKDYARAHRFAHDNVQYIDFSPCETFLVTYAAPEENNSWGDYEKDSLRVWDVRTGELKKAYSTFELTGRTQLPTWPFFKWSIDEKYFACLKAPEKDKLEREKKIDGISIFESETFELVDKRAVTIENIKHFDWSPTAPILAYYSECTDAVPAEFGLLQVPSMQRLRSARVHNVADAQMFWQKSGKRLAFYTMRYKKKEFRETGEVKYVGGCQYHVDIFEIDKKDVSLMNLPLAEPFIHFDWDPEGDKFCVLVGNTAKATPQVYKIEANSHAPKLVSKLDAGVHFNEVQFAPKGGWLAVLAKVSAGGNVYFIDTSLAEAKRTNVIEHPLFNKGYWDPTGRYFVTCSTLGGRAGADLGYRIFTFQGRELCRKNLDRLAQFKWRPRPPVKLSEQKQNEIRKNLKKTAAKFVKQDDDEKCRASQEVVEKRRKIMAAFDVIRNRNRECLENTRHLRIALRDGVDTEAQLDEDEFVDEEITIALSTSKTAAPLSEEDERD</sequence>
<dbReference type="EMBL" id="CP090892">
    <property type="protein sequence ID" value="ULU04779.1"/>
    <property type="molecule type" value="Genomic_DNA"/>
</dbReference>
<dbReference type="GO" id="GO:0005892">
    <property type="term" value="C:acetylcholine-gated channel complex"/>
    <property type="evidence" value="ECO:0007669"/>
    <property type="project" value="InterPro"/>
</dbReference>
<dbReference type="GO" id="GO:0003743">
    <property type="term" value="F:translation initiation factor activity"/>
    <property type="evidence" value="ECO:0007669"/>
    <property type="project" value="UniProtKB-UniRule"/>
</dbReference>
<name>A0AAE9DHN2_CAEBR</name>
<gene>
    <name evidence="6" type="primary">eif-3.B</name>
    <name evidence="9" type="ORF">L3Y34_017496</name>
</gene>
<dbReference type="InterPro" id="IPR015943">
    <property type="entry name" value="WD40/YVTN_repeat-like_dom_sf"/>
</dbReference>
<keyword evidence="1 6" id="KW-0963">Cytoplasm</keyword>
<dbReference type="Gene3D" id="2.120.10.30">
    <property type="entry name" value="TolB, C-terminal domain"/>
    <property type="match status" value="1"/>
</dbReference>
<comment type="function">
    <text evidence="6">RNA-binding component of the eukaryotic translation initiation factor 3 (eIF-3) complex, which is involved in protein synthesis of a specialized repertoire of mRNAs and, together with other initiation factors, stimulates binding of mRNA and methionyl-tRNAi to the 40S ribosome. The eIF-3 complex specifically targets and initiates translation of a subset of mRNAs involved in cell proliferation.</text>
</comment>
<evidence type="ECO:0000256" key="4">
    <source>
        <dbReference type="ARBA" id="ARBA00022884"/>
    </source>
</evidence>
<evidence type="ECO:0000313" key="9">
    <source>
        <dbReference type="EMBL" id="ULU04779.1"/>
    </source>
</evidence>
<dbReference type="GO" id="GO:0033290">
    <property type="term" value="C:eukaryotic 48S preinitiation complex"/>
    <property type="evidence" value="ECO:0007669"/>
    <property type="project" value="UniProtKB-UniRule"/>
</dbReference>
<dbReference type="AlphaFoldDB" id="A0AAE9DHN2"/>
<dbReference type="GO" id="GO:0003723">
    <property type="term" value="F:RNA binding"/>
    <property type="evidence" value="ECO:0007669"/>
    <property type="project" value="UniProtKB-UniRule"/>
</dbReference>
<comment type="subunit">
    <text evidence="6">Component of the eukaryotic translation initiation factor 3 (eIF-3) complex.</text>
</comment>
<dbReference type="GO" id="GO:0001732">
    <property type="term" value="P:formation of cytoplasmic translation initiation complex"/>
    <property type="evidence" value="ECO:0007669"/>
    <property type="project" value="UniProtKB-UniRule"/>
</dbReference>
<dbReference type="GO" id="GO:0016282">
    <property type="term" value="C:eukaryotic 43S preinitiation complex"/>
    <property type="evidence" value="ECO:0007669"/>
    <property type="project" value="UniProtKB-UniRule"/>
</dbReference>
<dbReference type="PANTHER" id="PTHR14068">
    <property type="entry name" value="EUKARYOTIC TRANSLATION INITIATION FACTOR 3 EIF3 -RELATED"/>
    <property type="match status" value="1"/>
</dbReference>
<dbReference type="PANTHER" id="PTHR14068:SF0">
    <property type="entry name" value="EUKARYOTIC TRANSLATION INITIATION FACTOR 3 SUBUNIT B"/>
    <property type="match status" value="1"/>
</dbReference>
<evidence type="ECO:0000256" key="7">
    <source>
        <dbReference type="SAM" id="SignalP"/>
    </source>
</evidence>
<dbReference type="Proteomes" id="UP000827892">
    <property type="component" value="Chromosome II"/>
</dbReference>
<keyword evidence="5 6" id="KW-0648">Protein biosynthesis</keyword>
<accession>A0AAE9DHN2</accession>
<evidence type="ECO:0000256" key="1">
    <source>
        <dbReference type="ARBA" id="ARBA00022490"/>
    </source>
</evidence>